<sequence>MGRCLNNIKLNDILELFKSHPMPKYFLQAALTIIGIMHALAAAGGICIPVEFLRKYEASDFVARVTITSLSSNVGDAFHYQSGIAIRELYKGRRVQEIFIEGSSDGKIRTTSDLFFPKNTEILVYARLTEDGQYIFDSCSGYLVLGNTLSHTARRELDMLEVLKRESASRPTPGLYQADLQDQLKALRGVQLSKSFAIFEITFSDSLQVATVRTVSGFTQAVDERLKAIISHANWTGRDRHSGGKKQFIAFYYYEAEKGQPSFIGTLDV</sequence>
<protein>
    <submittedName>
        <fullName evidence="2">Uncharacterized protein</fullName>
    </submittedName>
</protein>
<keyword evidence="1" id="KW-0472">Membrane</keyword>
<gene>
    <name evidence="2" type="ordered locus">Dfer_1626</name>
</gene>
<dbReference type="eggNOG" id="ENOG502Z9EV">
    <property type="taxonomic scope" value="Bacteria"/>
</dbReference>
<dbReference type="SUPFAM" id="SSF50242">
    <property type="entry name" value="TIMP-like"/>
    <property type="match status" value="1"/>
</dbReference>
<organism evidence="2 3">
    <name type="scientific">Dyadobacter fermentans (strain ATCC 700827 / DSM 18053 / CIP 107007 / KCTC 52180 / NS114)</name>
    <dbReference type="NCBI Taxonomy" id="471854"/>
    <lineage>
        <taxon>Bacteria</taxon>
        <taxon>Pseudomonadati</taxon>
        <taxon>Bacteroidota</taxon>
        <taxon>Cytophagia</taxon>
        <taxon>Cytophagales</taxon>
        <taxon>Spirosomataceae</taxon>
        <taxon>Dyadobacter</taxon>
    </lineage>
</organism>
<proteinExistence type="predicted"/>
<keyword evidence="1" id="KW-0812">Transmembrane</keyword>
<dbReference type="KEGG" id="dfe:Dfer_1626"/>
<keyword evidence="3" id="KW-1185">Reference proteome</keyword>
<dbReference type="STRING" id="471854.Dfer_1626"/>
<feature type="transmembrane region" description="Helical" evidence="1">
    <location>
        <begin position="25"/>
        <end position="48"/>
    </location>
</feature>
<evidence type="ECO:0000313" key="3">
    <source>
        <dbReference type="Proteomes" id="UP000002011"/>
    </source>
</evidence>
<dbReference type="HOGENOM" id="CLU_1109854_0_0_10"/>
<name>C6VSP6_DYAFD</name>
<dbReference type="Proteomes" id="UP000002011">
    <property type="component" value="Chromosome"/>
</dbReference>
<dbReference type="AlphaFoldDB" id="C6VSP6"/>
<evidence type="ECO:0000256" key="1">
    <source>
        <dbReference type="SAM" id="Phobius"/>
    </source>
</evidence>
<accession>C6VSP6</accession>
<keyword evidence="1" id="KW-1133">Transmembrane helix</keyword>
<dbReference type="InterPro" id="IPR008993">
    <property type="entry name" value="TIMP-like_OB-fold"/>
</dbReference>
<dbReference type="EMBL" id="CP001619">
    <property type="protein sequence ID" value="ACT92868.1"/>
    <property type="molecule type" value="Genomic_DNA"/>
</dbReference>
<reference evidence="2 3" key="1">
    <citation type="journal article" date="2009" name="Stand. Genomic Sci.">
        <title>Complete genome sequence of Dyadobacter fermentans type strain (NS114).</title>
        <authorList>
            <person name="Lang E."/>
            <person name="Lapidus A."/>
            <person name="Chertkov O."/>
            <person name="Brettin T."/>
            <person name="Detter J.C."/>
            <person name="Han C."/>
            <person name="Copeland A."/>
            <person name="Glavina Del Rio T."/>
            <person name="Nolan M."/>
            <person name="Chen F."/>
            <person name="Lucas S."/>
            <person name="Tice H."/>
            <person name="Cheng J.F."/>
            <person name="Land M."/>
            <person name="Hauser L."/>
            <person name="Chang Y.J."/>
            <person name="Jeffries C.D."/>
            <person name="Kopitz M."/>
            <person name="Bruce D."/>
            <person name="Goodwin L."/>
            <person name="Pitluck S."/>
            <person name="Ovchinnikova G."/>
            <person name="Pati A."/>
            <person name="Ivanova N."/>
            <person name="Mavrommatis K."/>
            <person name="Chen A."/>
            <person name="Palaniappan K."/>
            <person name="Chain P."/>
            <person name="Bristow J."/>
            <person name="Eisen J.A."/>
            <person name="Markowitz V."/>
            <person name="Hugenholtz P."/>
            <person name="Goker M."/>
            <person name="Rohde M."/>
            <person name="Kyrpides N.C."/>
            <person name="Klenk H.P."/>
        </authorList>
    </citation>
    <scope>NUCLEOTIDE SEQUENCE [LARGE SCALE GENOMIC DNA]</scope>
    <source>
        <strain evidence="3">ATCC 700827 / DSM 18053 / CIP 107007 / KCTC 52180 / NS114</strain>
    </source>
</reference>
<evidence type="ECO:0000313" key="2">
    <source>
        <dbReference type="EMBL" id="ACT92868.1"/>
    </source>
</evidence>